<name>A0A6J8CKQ8_MYTCO</name>
<dbReference type="InterPro" id="IPR001611">
    <property type="entry name" value="Leu-rich_rpt"/>
</dbReference>
<dbReference type="PANTHER" id="PTHR45842">
    <property type="entry name" value="SYNAPTIC ADHESION-LIKE MOLECULE SALM"/>
    <property type="match status" value="1"/>
</dbReference>
<evidence type="ECO:0000256" key="3">
    <source>
        <dbReference type="ARBA" id="ARBA00022737"/>
    </source>
</evidence>
<dbReference type="Proteomes" id="UP000507470">
    <property type="component" value="Unassembled WGS sequence"/>
</dbReference>
<dbReference type="SMART" id="SM00408">
    <property type="entry name" value="IGc2"/>
    <property type="match status" value="1"/>
</dbReference>
<feature type="region of interest" description="Disordered" evidence="5">
    <location>
        <begin position="745"/>
        <end position="777"/>
    </location>
</feature>
<dbReference type="InterPro" id="IPR003591">
    <property type="entry name" value="Leu-rich_rpt_typical-subtyp"/>
</dbReference>
<dbReference type="InterPro" id="IPR003599">
    <property type="entry name" value="Ig_sub"/>
</dbReference>
<feature type="domain" description="Ig-like" evidence="8">
    <location>
        <begin position="407"/>
        <end position="533"/>
    </location>
</feature>
<dbReference type="Pfam" id="PF13855">
    <property type="entry name" value="LRR_8"/>
    <property type="match status" value="2"/>
</dbReference>
<dbReference type="EMBL" id="CACVKT020005610">
    <property type="protein sequence ID" value="CAC5396401.1"/>
    <property type="molecule type" value="Genomic_DNA"/>
</dbReference>
<keyword evidence="2 7" id="KW-0732">Signal</keyword>
<dbReference type="OrthoDB" id="6076282at2759"/>
<evidence type="ECO:0000256" key="4">
    <source>
        <dbReference type="ARBA" id="ARBA00023157"/>
    </source>
</evidence>
<dbReference type="Gene3D" id="2.60.40.10">
    <property type="entry name" value="Immunoglobulins"/>
    <property type="match status" value="1"/>
</dbReference>
<keyword evidence="1" id="KW-0433">Leucine-rich repeat</keyword>
<keyword evidence="3" id="KW-0677">Repeat</keyword>
<evidence type="ECO:0000256" key="2">
    <source>
        <dbReference type="ARBA" id="ARBA00022729"/>
    </source>
</evidence>
<feature type="chain" id="PRO_5026852712" evidence="7">
    <location>
        <begin position="26"/>
        <end position="876"/>
    </location>
</feature>
<evidence type="ECO:0000259" key="8">
    <source>
        <dbReference type="PROSITE" id="PS50835"/>
    </source>
</evidence>
<dbReference type="SUPFAM" id="SSF52058">
    <property type="entry name" value="L domain-like"/>
    <property type="match status" value="1"/>
</dbReference>
<dbReference type="PROSITE" id="PS50835">
    <property type="entry name" value="IG_LIKE"/>
    <property type="match status" value="1"/>
</dbReference>
<evidence type="ECO:0000313" key="9">
    <source>
        <dbReference type="EMBL" id="CAC5396401.1"/>
    </source>
</evidence>
<dbReference type="InterPro" id="IPR032675">
    <property type="entry name" value="LRR_dom_sf"/>
</dbReference>
<dbReference type="InterPro" id="IPR050467">
    <property type="entry name" value="LRFN"/>
</dbReference>
<feature type="transmembrane region" description="Helical" evidence="6">
    <location>
        <begin position="548"/>
        <end position="575"/>
    </location>
</feature>
<protein>
    <submittedName>
        <fullName evidence="9">LINGO</fullName>
    </submittedName>
</protein>
<evidence type="ECO:0000256" key="7">
    <source>
        <dbReference type="SAM" id="SignalP"/>
    </source>
</evidence>
<feature type="signal peptide" evidence="7">
    <location>
        <begin position="1"/>
        <end position="25"/>
    </location>
</feature>
<keyword evidence="6" id="KW-0472">Membrane</keyword>
<dbReference type="InterPro" id="IPR013783">
    <property type="entry name" value="Ig-like_fold"/>
</dbReference>
<accession>A0A6J8CKQ8</accession>
<dbReference type="SMART" id="SM00013">
    <property type="entry name" value="LRRNT"/>
    <property type="match status" value="1"/>
</dbReference>
<dbReference type="SUPFAM" id="SSF48726">
    <property type="entry name" value="Immunoglobulin"/>
    <property type="match status" value="1"/>
</dbReference>
<evidence type="ECO:0000256" key="5">
    <source>
        <dbReference type="SAM" id="MobiDB-lite"/>
    </source>
</evidence>
<dbReference type="InterPro" id="IPR007110">
    <property type="entry name" value="Ig-like_dom"/>
</dbReference>
<proteinExistence type="predicted"/>
<dbReference type="AlphaFoldDB" id="A0A6J8CKQ8"/>
<evidence type="ECO:0000256" key="6">
    <source>
        <dbReference type="SAM" id="Phobius"/>
    </source>
</evidence>
<evidence type="ECO:0000256" key="1">
    <source>
        <dbReference type="ARBA" id="ARBA00022614"/>
    </source>
</evidence>
<organism evidence="9 10">
    <name type="scientific">Mytilus coruscus</name>
    <name type="common">Sea mussel</name>
    <dbReference type="NCBI Taxonomy" id="42192"/>
    <lineage>
        <taxon>Eukaryota</taxon>
        <taxon>Metazoa</taxon>
        <taxon>Spiralia</taxon>
        <taxon>Lophotrochozoa</taxon>
        <taxon>Mollusca</taxon>
        <taxon>Bivalvia</taxon>
        <taxon>Autobranchia</taxon>
        <taxon>Pteriomorphia</taxon>
        <taxon>Mytilida</taxon>
        <taxon>Mytiloidea</taxon>
        <taxon>Mytilidae</taxon>
        <taxon>Mytilinae</taxon>
        <taxon>Mytilus</taxon>
    </lineage>
</organism>
<dbReference type="InterPro" id="IPR036179">
    <property type="entry name" value="Ig-like_dom_sf"/>
</dbReference>
<keyword evidence="6" id="KW-0812">Transmembrane</keyword>
<dbReference type="InterPro" id="IPR000372">
    <property type="entry name" value="LRRNT"/>
</dbReference>
<feature type="region of interest" description="Disordered" evidence="5">
    <location>
        <begin position="857"/>
        <end position="876"/>
    </location>
</feature>
<feature type="compositionally biased region" description="Low complexity" evidence="5">
    <location>
        <begin position="866"/>
        <end position="876"/>
    </location>
</feature>
<feature type="compositionally biased region" description="Polar residues" evidence="5">
    <location>
        <begin position="751"/>
        <end position="775"/>
    </location>
</feature>
<keyword evidence="4" id="KW-1015">Disulfide bond</keyword>
<dbReference type="PROSITE" id="PS51450">
    <property type="entry name" value="LRR"/>
    <property type="match status" value="4"/>
</dbReference>
<evidence type="ECO:0000313" key="10">
    <source>
        <dbReference type="Proteomes" id="UP000507470"/>
    </source>
</evidence>
<dbReference type="InterPro" id="IPR003598">
    <property type="entry name" value="Ig_sub2"/>
</dbReference>
<reference evidence="9 10" key="1">
    <citation type="submission" date="2020-06" db="EMBL/GenBank/DDBJ databases">
        <authorList>
            <person name="Li R."/>
            <person name="Bekaert M."/>
        </authorList>
    </citation>
    <scope>NUCLEOTIDE SEQUENCE [LARGE SCALE GENOMIC DNA]</scope>
    <source>
        <strain evidence="10">wild</strain>
    </source>
</reference>
<dbReference type="Gene3D" id="3.80.10.10">
    <property type="entry name" value="Ribonuclease Inhibitor"/>
    <property type="match status" value="2"/>
</dbReference>
<dbReference type="SMART" id="SM00409">
    <property type="entry name" value="IG"/>
    <property type="match status" value="1"/>
</dbReference>
<gene>
    <name evidence="9" type="ORF">MCOR_30963</name>
</gene>
<sequence length="876" mass="100686">MGVKTPWQLLSAGVVLVLFTTSVQCCPSVCQCTTRNFQTSVDCSRKNLFTIPATIPDNTTELVLSHNYVQDLTLVFQNQNNNSKFRWLDNLRSLKLSNNSISSITESVFTKPLMLRELDLSNNNIEEMNDKSFEGLQNLIHLNLSGNNILDITNNTFQPLKSLNDLDLSNTGITTENLWIPLTVNSLHLTGNNWNSFNTSIICNLQDIKFLDLSRNNLMNIELPPLPSLQILNISQNNIHNLSHNAFSALPSLHTLILDRNPFSKITVPIFQQLSHLQYLSLSHLDNLVYLNRDAFRGLHSLTTLQMSDNHQLEYIHVTLFADLVNAKMINISYNNITALHPVTFSSMNNVTTDIQGNHLPCDCSITWLIEQDSPSPNVIDIQDMSCYKNDRRVQISKLNLEELHCGEISVLANETEYQSQIGSSVILHCDWTGNPAPLISWVTPRGNMFIYYPSHSLVWESHPSIEDVKENGLFHTDHTWHNTNSYHSELVEYSDRILVLNNGDLFIDYMLRSDTGVYECIVENSRNRTSVGMNLLIDTSILTEIKIWSLLIGLACAVSFFMLNLIYVIISAIVRRCINQRRRDAIVKLVENMDQYKSAQLARLKENYYSQLNRIRDGYHNQLERIRDNYTSQAVRFKEGASQRREWASNKLDTIRDNYNSQVTRLKDNSAQKLEHLRETYNNQLFKIRDYGSSQMARVHKKYKIKQRHVMKLLETMNFDNCRMIIDSECVRTESMIFETNLIHPDLNIPTPSDSDTEYQTASSTNDTPTNSQQDLRKTEYINFLSPSQETSQNVDIDLYQTMENNSSQSRGENYIQTNEENSSQFKENDSDNDIKEEMYDCGELDEMLQQIQLIDESDNESDNKSNSVNIETCV</sequence>
<dbReference type="PANTHER" id="PTHR45842:SF22">
    <property type="entry name" value="INSULIN-LIKE GROWTH FACTOR-BINDING PROTEIN COMPLEX ACID LABILE SUBUNIT ISOFORM X1"/>
    <property type="match status" value="1"/>
</dbReference>
<dbReference type="SMART" id="SM00369">
    <property type="entry name" value="LRR_TYP"/>
    <property type="match status" value="7"/>
</dbReference>
<keyword evidence="6" id="KW-1133">Transmembrane helix</keyword>
<keyword evidence="10" id="KW-1185">Reference proteome</keyword>